<dbReference type="EMBL" id="NGUO01000008">
    <property type="protein sequence ID" value="OWS71813.1"/>
    <property type="molecule type" value="Genomic_DNA"/>
</dbReference>
<proteinExistence type="predicted"/>
<gene>
    <name evidence="2" type="ORF">CBI30_05010</name>
</gene>
<reference evidence="2 3" key="1">
    <citation type="submission" date="2017-05" db="EMBL/GenBank/DDBJ databases">
        <title>Polynucleobacter sp. MWH-K35W1 isolated from the permanently anoxic monimolimnion of a meromictic lake.</title>
        <authorList>
            <person name="Hahn M.W."/>
        </authorList>
    </citation>
    <scope>NUCLEOTIDE SEQUENCE [LARGE SCALE GENOMIC DNA]</scope>
    <source>
        <strain evidence="2 3">MWH-K35W1</strain>
    </source>
</reference>
<keyword evidence="3" id="KW-1185">Reference proteome</keyword>
<organism evidence="2 3">
    <name type="scientific">Polynucleobacter aenigmaticus</name>
    <dbReference type="NCBI Taxonomy" id="1743164"/>
    <lineage>
        <taxon>Bacteria</taxon>
        <taxon>Pseudomonadati</taxon>
        <taxon>Pseudomonadota</taxon>
        <taxon>Betaproteobacteria</taxon>
        <taxon>Burkholderiales</taxon>
        <taxon>Burkholderiaceae</taxon>
        <taxon>Polynucleobacter</taxon>
    </lineage>
</organism>
<feature type="signal peptide" evidence="1">
    <location>
        <begin position="1"/>
        <end position="24"/>
    </location>
</feature>
<dbReference type="Proteomes" id="UP000198104">
    <property type="component" value="Unassembled WGS sequence"/>
</dbReference>
<dbReference type="RefSeq" id="WP_088527216.1">
    <property type="nucleotide sequence ID" value="NZ_NGUO01000008.1"/>
</dbReference>
<name>A0A254PZ30_9BURK</name>
<evidence type="ECO:0000313" key="2">
    <source>
        <dbReference type="EMBL" id="OWS71813.1"/>
    </source>
</evidence>
<evidence type="ECO:0000313" key="3">
    <source>
        <dbReference type="Proteomes" id="UP000198104"/>
    </source>
</evidence>
<dbReference type="PROSITE" id="PS51257">
    <property type="entry name" value="PROKAR_LIPOPROTEIN"/>
    <property type="match status" value="1"/>
</dbReference>
<protein>
    <recommendedName>
        <fullName evidence="4">DUF3313 domain-containing protein</fullName>
    </recommendedName>
</protein>
<accession>A0A254PZ30</accession>
<dbReference type="OrthoDB" id="5565234at2"/>
<keyword evidence="1" id="KW-0732">Signal</keyword>
<dbReference type="InterPro" id="IPR021747">
    <property type="entry name" value="DUF3313"/>
</dbReference>
<evidence type="ECO:0008006" key="4">
    <source>
        <dbReference type="Google" id="ProtNLM"/>
    </source>
</evidence>
<sequence>MKKLGTLALSIAVVAILAACSNTAKLASEPMPKSGFLPNYSLLQPVATSQSDVRIWKYRIAGVSPSAYTAVILDPIYLNQNATQQITSDSINQAKVALQASMLEAVQGRGNIKIVTQPGPGVARISIGITGAESSNDYLKPWNFTPIGLAANAAAFAGGVNSKTPAMVVESKIVDSQSKVLLGEGLVTIQGESFRTGSGSVESFVAMAKKVVLAAMETSAR</sequence>
<feature type="chain" id="PRO_5012716287" description="DUF3313 domain-containing protein" evidence="1">
    <location>
        <begin position="25"/>
        <end position="221"/>
    </location>
</feature>
<comment type="caution">
    <text evidence="2">The sequence shown here is derived from an EMBL/GenBank/DDBJ whole genome shotgun (WGS) entry which is preliminary data.</text>
</comment>
<dbReference type="AlphaFoldDB" id="A0A254PZ30"/>
<dbReference type="Pfam" id="PF11769">
    <property type="entry name" value="DUF3313"/>
    <property type="match status" value="1"/>
</dbReference>
<evidence type="ECO:0000256" key="1">
    <source>
        <dbReference type="SAM" id="SignalP"/>
    </source>
</evidence>